<dbReference type="PANTHER" id="PTHR28651">
    <property type="entry name" value="TRANSMEMBRANE PROTEIN 232"/>
    <property type="match status" value="1"/>
</dbReference>
<evidence type="ECO:0000313" key="2">
    <source>
        <dbReference type="Proteomes" id="UP000694844"/>
    </source>
</evidence>
<dbReference type="KEGG" id="cvn:111127478"/>
<dbReference type="Pfam" id="PF15877">
    <property type="entry name" value="TMEM232"/>
    <property type="match status" value="2"/>
</dbReference>
<feature type="compositionally biased region" description="Basic and acidic residues" evidence="1">
    <location>
        <begin position="270"/>
        <end position="286"/>
    </location>
</feature>
<evidence type="ECO:0000256" key="1">
    <source>
        <dbReference type="SAM" id="MobiDB-lite"/>
    </source>
</evidence>
<feature type="compositionally biased region" description="Basic and acidic residues" evidence="1">
    <location>
        <begin position="513"/>
        <end position="523"/>
    </location>
</feature>
<feature type="region of interest" description="Disordered" evidence="1">
    <location>
        <begin position="373"/>
        <end position="461"/>
    </location>
</feature>
<gene>
    <name evidence="3 4" type="primary">LOC111127478</name>
</gene>
<protein>
    <submittedName>
        <fullName evidence="3 4">Transmembrane protein 232-like</fullName>
    </submittedName>
</protein>
<dbReference type="RefSeq" id="XP_022328376.1">
    <property type="nucleotide sequence ID" value="XM_022472668.1"/>
</dbReference>
<organism evidence="2 3">
    <name type="scientific">Crassostrea virginica</name>
    <name type="common">Eastern oyster</name>
    <dbReference type="NCBI Taxonomy" id="6565"/>
    <lineage>
        <taxon>Eukaryota</taxon>
        <taxon>Metazoa</taxon>
        <taxon>Spiralia</taxon>
        <taxon>Lophotrochozoa</taxon>
        <taxon>Mollusca</taxon>
        <taxon>Bivalvia</taxon>
        <taxon>Autobranchia</taxon>
        <taxon>Pteriomorphia</taxon>
        <taxon>Ostreida</taxon>
        <taxon>Ostreoidea</taxon>
        <taxon>Ostreidae</taxon>
        <taxon>Crassostrea</taxon>
    </lineage>
</organism>
<feature type="region of interest" description="Disordered" evidence="1">
    <location>
        <begin position="479"/>
        <end position="533"/>
    </location>
</feature>
<keyword evidence="2" id="KW-1185">Reference proteome</keyword>
<dbReference type="PANTHER" id="PTHR28651:SF1">
    <property type="entry name" value="TRANSMEMBRANE PROTEIN 232"/>
    <property type="match status" value="1"/>
</dbReference>
<dbReference type="AlphaFoldDB" id="A0A8B8DN13"/>
<dbReference type="OrthoDB" id="10016194at2759"/>
<feature type="compositionally biased region" description="Basic and acidic residues" evidence="1">
    <location>
        <begin position="828"/>
        <end position="847"/>
    </location>
</feature>
<feature type="region of interest" description="Disordered" evidence="1">
    <location>
        <begin position="244"/>
        <end position="294"/>
    </location>
</feature>
<evidence type="ECO:0000313" key="4">
    <source>
        <dbReference type="RefSeq" id="XP_022328377.1"/>
    </source>
</evidence>
<sequence>MPITKIPIVHKFGIISHSQRLELQERLLKQSYLQSLQSQKALVKSSKNPLEVSEEFIRNYNSSQNLDDREKYEVTAHKMLERAKRRAGLRNCGTGPYVNLPMAWTELAQLAQCKGKIQEDCLDVLITSLDQSPLEKYHIPALFFLAETMLYWLRTDAVHQPYLRTGEIKLLKMGQLTFTRLFYHHMAGQLQGQIDFKNRLFTYLDGLSDCQEAYSPYPNALLSLRFIISVGKIIMADSQVEPGEVKEGDNMTMSKPRTPLSRPSAFSGKGTRESSSHRHEPRESTHSAHSAGAISSSVHDLSPTLWHALDVWRCTNHLGGGLAEALRALATCGMGLSNENWIDTMVALQILAEAAKTNIAAMKILHSLARGVRPKVRGGSSPSTSRSDASDVYSVSTDDETPRERDSKMSVPSSSKPTLSDIYERSEEDKDSEKKMSRHSRRDVEMSSTEPENKQFPLRRSKPVALSVENLEKFDSKLASKDSPNVGLKGSGPREVSFGEVKKERSSLTQGSDRPRITQESRRTGSFVTEPVPGTGWKVEVGSDLPEGRASEASSVPTYTNLPLADTPGINGWHWEVAITYTDILCDICLHGGTAGIQKMALMGVNRELTDPFQRGYVSIPLISAGLLDLAFFHAANETRDGGPNDWSWRIRFGSIQSLVKICRCLSSDKGREGMRTAAWNILIRAHSSEKDDRVLEALKVGQVHTDLETLLAKKDVVGPTTIGSKIASGLSVIYLPPLPPAVEPFIPPPVKHHPPTPPHLKEQAQKADQKMRTSLKEEIMLATALYEEPPSFQTRTGFDLRRIIEDQWRKELQVELEADEKERQKKLEAQQKEEEERQKEIADLKAGKFQKKSKQVKADESGGKTSSQEGAPLEEMMGDHSEDVVRVSEEKAVEE</sequence>
<dbReference type="RefSeq" id="XP_022328377.1">
    <property type="nucleotide sequence ID" value="XM_022472669.1"/>
</dbReference>
<feature type="compositionally biased region" description="Basic and acidic residues" evidence="1">
    <location>
        <begin position="422"/>
        <end position="435"/>
    </location>
</feature>
<proteinExistence type="predicted"/>
<feature type="compositionally biased region" description="Basic and acidic residues" evidence="1">
    <location>
        <begin position="878"/>
        <end position="896"/>
    </location>
</feature>
<name>A0A8B8DN13_CRAVI</name>
<reference evidence="3 4" key="1">
    <citation type="submission" date="2025-04" db="UniProtKB">
        <authorList>
            <consortium name="RefSeq"/>
        </authorList>
    </citation>
    <scope>IDENTIFICATION</scope>
    <source>
        <tissue evidence="3 4">Whole sample</tissue>
    </source>
</reference>
<dbReference type="InterPro" id="IPR031747">
    <property type="entry name" value="TMEM232"/>
</dbReference>
<evidence type="ECO:0000313" key="3">
    <source>
        <dbReference type="RefSeq" id="XP_022328376.1"/>
    </source>
</evidence>
<feature type="region of interest" description="Disordered" evidence="1">
    <location>
        <begin position="828"/>
        <end position="896"/>
    </location>
</feature>
<dbReference type="Proteomes" id="UP000694844">
    <property type="component" value="Chromosome 3"/>
</dbReference>
<dbReference type="GeneID" id="111127478"/>
<accession>A0A8B8DN13</accession>